<organism evidence="2 3">
    <name type="scientific">Candidatus Staskawiczbacteria bacterium RIFOXYB1_FULL_37_44</name>
    <dbReference type="NCBI Taxonomy" id="1802223"/>
    <lineage>
        <taxon>Bacteria</taxon>
        <taxon>Candidatus Staskawicziibacteriota</taxon>
    </lineage>
</organism>
<dbReference type="Pfam" id="PF01814">
    <property type="entry name" value="Hemerythrin"/>
    <property type="match status" value="1"/>
</dbReference>
<evidence type="ECO:0000313" key="3">
    <source>
        <dbReference type="Proteomes" id="UP000178650"/>
    </source>
</evidence>
<reference evidence="2 3" key="1">
    <citation type="journal article" date="2016" name="Nat. Commun.">
        <title>Thousands of microbial genomes shed light on interconnected biogeochemical processes in an aquifer system.</title>
        <authorList>
            <person name="Anantharaman K."/>
            <person name="Brown C.T."/>
            <person name="Hug L.A."/>
            <person name="Sharon I."/>
            <person name="Castelle C.J."/>
            <person name="Probst A.J."/>
            <person name="Thomas B.C."/>
            <person name="Singh A."/>
            <person name="Wilkins M.J."/>
            <person name="Karaoz U."/>
            <person name="Brodie E.L."/>
            <person name="Williams K.H."/>
            <person name="Hubbard S.S."/>
            <person name="Banfield J.F."/>
        </authorList>
    </citation>
    <scope>NUCLEOTIDE SEQUENCE [LARGE SCALE GENOMIC DNA]</scope>
</reference>
<protein>
    <recommendedName>
        <fullName evidence="1">Hemerythrin-like domain-containing protein</fullName>
    </recommendedName>
</protein>
<dbReference type="AlphaFoldDB" id="A0A1G2IW23"/>
<gene>
    <name evidence="2" type="ORF">A2358_00630</name>
</gene>
<proteinExistence type="predicted"/>
<name>A0A1G2IW23_9BACT</name>
<evidence type="ECO:0000313" key="2">
    <source>
        <dbReference type="EMBL" id="OGZ78777.1"/>
    </source>
</evidence>
<dbReference type="InterPro" id="IPR012312">
    <property type="entry name" value="Hemerythrin-like"/>
</dbReference>
<accession>A0A1G2IW23</accession>
<dbReference type="EMBL" id="MHPJ01000014">
    <property type="protein sequence ID" value="OGZ78777.1"/>
    <property type="molecule type" value="Genomic_DNA"/>
</dbReference>
<evidence type="ECO:0000259" key="1">
    <source>
        <dbReference type="Pfam" id="PF01814"/>
    </source>
</evidence>
<feature type="domain" description="Hemerythrin-like" evidence="1">
    <location>
        <begin position="7"/>
        <end position="124"/>
    </location>
</feature>
<dbReference type="Proteomes" id="UP000178650">
    <property type="component" value="Unassembled WGS sequence"/>
</dbReference>
<dbReference type="STRING" id="1802223.A2358_00630"/>
<comment type="caution">
    <text evidence="2">The sequence shown here is derived from an EMBL/GenBank/DDBJ whole genome shotgun (WGS) entry which is preliminary data.</text>
</comment>
<sequence length="151" mass="18298">MAEENSILTLMVSHHALLEALFFSFRDEARDNSKRAEASLSELVWEIRKHFFIEESAIFDFIPLKTMKIFETMNHLRDEHLMMLIDLKRFSENFSEIKSEDIENFYKLLMHHREMEEKELYPQLDKELNDEQKRHIIHRINEIPVTKNFSK</sequence>